<organism evidence="2 3">
    <name type="scientific">Ascobolus immersus RN42</name>
    <dbReference type="NCBI Taxonomy" id="1160509"/>
    <lineage>
        <taxon>Eukaryota</taxon>
        <taxon>Fungi</taxon>
        <taxon>Dikarya</taxon>
        <taxon>Ascomycota</taxon>
        <taxon>Pezizomycotina</taxon>
        <taxon>Pezizomycetes</taxon>
        <taxon>Pezizales</taxon>
        <taxon>Ascobolaceae</taxon>
        <taxon>Ascobolus</taxon>
    </lineage>
</organism>
<evidence type="ECO:0008006" key="4">
    <source>
        <dbReference type="Google" id="ProtNLM"/>
    </source>
</evidence>
<feature type="region of interest" description="Disordered" evidence="1">
    <location>
        <begin position="240"/>
        <end position="264"/>
    </location>
</feature>
<proteinExistence type="predicted"/>
<protein>
    <recommendedName>
        <fullName evidence="4">Retrotransposon gag domain-containing protein</fullName>
    </recommendedName>
</protein>
<dbReference type="STRING" id="1160509.A0A3N4I513"/>
<sequence>MVDAETFTTAQSAAIRKLIEDIQREKTTTLDTFSKDCLRPETIGVFWPDYVGTDQYQLLPPSLRTDSIITTQQGLIIILDVTTFEPRIDRVITLCKDDSRCAAQLMENYLSGAAITWFQYQLDDAQRTLMRAGDDRCKAWRDALRERFGVSAATAQTALASCTFGLPQLQAGDSIIQYFSERLRLTKQMGVTANHDLLMSVWNGIMGPLRASVAAPSKDESNNAFVDRLQQLEQSWKQSYQPGGLTRHQPLSTPAIRTYPPDTRSPVSSHLGILPMLPFNDSTNQWDNQWADSLMANEAAQHLTPMDAWAMDEEQLDIHQQYQYDDSVGYPEFGYDESAGYYTQHW</sequence>
<reference evidence="2 3" key="1">
    <citation type="journal article" date="2018" name="Nat. Ecol. Evol.">
        <title>Pezizomycetes genomes reveal the molecular basis of ectomycorrhizal truffle lifestyle.</title>
        <authorList>
            <person name="Murat C."/>
            <person name="Payen T."/>
            <person name="Noel B."/>
            <person name="Kuo A."/>
            <person name="Morin E."/>
            <person name="Chen J."/>
            <person name="Kohler A."/>
            <person name="Krizsan K."/>
            <person name="Balestrini R."/>
            <person name="Da Silva C."/>
            <person name="Montanini B."/>
            <person name="Hainaut M."/>
            <person name="Levati E."/>
            <person name="Barry K.W."/>
            <person name="Belfiori B."/>
            <person name="Cichocki N."/>
            <person name="Clum A."/>
            <person name="Dockter R.B."/>
            <person name="Fauchery L."/>
            <person name="Guy J."/>
            <person name="Iotti M."/>
            <person name="Le Tacon F."/>
            <person name="Lindquist E.A."/>
            <person name="Lipzen A."/>
            <person name="Malagnac F."/>
            <person name="Mello A."/>
            <person name="Molinier V."/>
            <person name="Miyauchi S."/>
            <person name="Poulain J."/>
            <person name="Riccioni C."/>
            <person name="Rubini A."/>
            <person name="Sitrit Y."/>
            <person name="Splivallo R."/>
            <person name="Traeger S."/>
            <person name="Wang M."/>
            <person name="Zifcakova L."/>
            <person name="Wipf D."/>
            <person name="Zambonelli A."/>
            <person name="Paolocci F."/>
            <person name="Nowrousian M."/>
            <person name="Ottonello S."/>
            <person name="Baldrian P."/>
            <person name="Spatafora J.W."/>
            <person name="Henrissat B."/>
            <person name="Nagy L.G."/>
            <person name="Aury J.M."/>
            <person name="Wincker P."/>
            <person name="Grigoriev I.V."/>
            <person name="Bonfante P."/>
            <person name="Martin F.M."/>
        </authorList>
    </citation>
    <scope>NUCLEOTIDE SEQUENCE [LARGE SCALE GENOMIC DNA]</scope>
    <source>
        <strain evidence="2 3">RN42</strain>
    </source>
</reference>
<keyword evidence="3" id="KW-1185">Reference proteome</keyword>
<accession>A0A3N4I513</accession>
<dbReference type="AlphaFoldDB" id="A0A3N4I513"/>
<dbReference type="EMBL" id="ML119734">
    <property type="protein sequence ID" value="RPA76944.1"/>
    <property type="molecule type" value="Genomic_DNA"/>
</dbReference>
<dbReference type="Proteomes" id="UP000275078">
    <property type="component" value="Unassembled WGS sequence"/>
</dbReference>
<evidence type="ECO:0000256" key="1">
    <source>
        <dbReference type="SAM" id="MobiDB-lite"/>
    </source>
</evidence>
<evidence type="ECO:0000313" key="2">
    <source>
        <dbReference type="EMBL" id="RPA76944.1"/>
    </source>
</evidence>
<gene>
    <name evidence="2" type="ORF">BJ508DRAFT_330615</name>
</gene>
<evidence type="ECO:0000313" key="3">
    <source>
        <dbReference type="Proteomes" id="UP000275078"/>
    </source>
</evidence>
<name>A0A3N4I513_ASCIM</name>